<dbReference type="InterPro" id="IPR056935">
    <property type="entry name" value="Rv0428c-like_C"/>
</dbReference>
<reference evidence="2 3" key="1">
    <citation type="submission" date="2020-03" db="EMBL/GenBank/DDBJ databases">
        <title>Nocardioides sp. nov., isolated from fish.</title>
        <authorList>
            <person name="Hyun D.-W."/>
            <person name="Bae J.-W."/>
        </authorList>
    </citation>
    <scope>NUCLEOTIDE SEQUENCE [LARGE SCALE GENOMIC DNA]</scope>
    <source>
        <strain evidence="2 3">HDW12A</strain>
    </source>
</reference>
<evidence type="ECO:0000313" key="3">
    <source>
        <dbReference type="Proteomes" id="UP000502035"/>
    </source>
</evidence>
<dbReference type="RefSeq" id="WP_166313722.1">
    <property type="nucleotide sequence ID" value="NZ_CP049866.1"/>
</dbReference>
<keyword evidence="2" id="KW-0808">Transferase</keyword>
<dbReference type="Pfam" id="PF24553">
    <property type="entry name" value="Rv0428c_C"/>
    <property type="match status" value="1"/>
</dbReference>
<dbReference type="Proteomes" id="UP000502035">
    <property type="component" value="Chromosome"/>
</dbReference>
<keyword evidence="3" id="KW-1185">Reference proteome</keyword>
<sequence length="313" mass="33669">MPDTSEPHSVGKHLLGPHVVGQRVVVRHLLPDGRATDVLGVCTAWGEDALVIDREGVGPVQVRLADLVTGKPVPPRASVRQRVSAREAEGHGLALWAATERVDLGEWVLRHTPVVAPERPRKRGNSALAMGDAGVPLFHATNVVRNFYLERGATPMVQVLVGSSHEDWFSSLGWEPVPGGDSHFQLAPLSRALRTCNARSGARERRTNDAGEQLTARCNEEGDRVEVVLGAGTARGRAVLDGDWLGVHGVFVEPDRRRAGLGTAVMAELLDWGASRGATTAWLHVETDNHAGLAAYEGIGFVTHHSNRYLAAP</sequence>
<evidence type="ECO:0000313" key="2">
    <source>
        <dbReference type="EMBL" id="QIK74158.1"/>
    </source>
</evidence>
<dbReference type="GO" id="GO:0016747">
    <property type="term" value="F:acyltransferase activity, transferring groups other than amino-acyl groups"/>
    <property type="evidence" value="ECO:0007669"/>
    <property type="project" value="InterPro"/>
</dbReference>
<name>A0A6G7YBZ3_9ACTN</name>
<dbReference type="Gene3D" id="3.40.630.30">
    <property type="match status" value="1"/>
</dbReference>
<feature type="domain" description="N-acetyltransferase" evidence="1">
    <location>
        <begin position="182"/>
        <end position="313"/>
    </location>
</feature>
<dbReference type="PROSITE" id="PS51186">
    <property type="entry name" value="GNAT"/>
    <property type="match status" value="1"/>
</dbReference>
<dbReference type="SUPFAM" id="SSF55729">
    <property type="entry name" value="Acyl-CoA N-acyltransferases (Nat)"/>
    <property type="match status" value="1"/>
</dbReference>
<dbReference type="InterPro" id="IPR000182">
    <property type="entry name" value="GNAT_dom"/>
</dbReference>
<evidence type="ECO:0000259" key="1">
    <source>
        <dbReference type="PROSITE" id="PS51186"/>
    </source>
</evidence>
<protein>
    <submittedName>
        <fullName evidence="2">GNAT family N-acetyltransferase</fullName>
    </submittedName>
</protein>
<organism evidence="2 3">
    <name type="scientific">Nocardioides piscis</name>
    <dbReference type="NCBI Taxonomy" id="2714938"/>
    <lineage>
        <taxon>Bacteria</taxon>
        <taxon>Bacillati</taxon>
        <taxon>Actinomycetota</taxon>
        <taxon>Actinomycetes</taxon>
        <taxon>Propionibacteriales</taxon>
        <taxon>Nocardioidaceae</taxon>
        <taxon>Nocardioides</taxon>
    </lineage>
</organism>
<dbReference type="AlphaFoldDB" id="A0A6G7YBZ3"/>
<dbReference type="PANTHER" id="PTHR43072">
    <property type="entry name" value="N-ACETYLTRANSFERASE"/>
    <property type="match status" value="1"/>
</dbReference>
<dbReference type="InterPro" id="IPR016181">
    <property type="entry name" value="Acyl_CoA_acyltransferase"/>
</dbReference>
<dbReference type="EMBL" id="CP049866">
    <property type="protein sequence ID" value="QIK74158.1"/>
    <property type="molecule type" value="Genomic_DNA"/>
</dbReference>
<proteinExistence type="predicted"/>
<dbReference type="KEGG" id="npi:G7071_00610"/>
<accession>A0A6G7YBZ3</accession>
<gene>
    <name evidence="2" type="ORF">G7071_00610</name>
</gene>
<dbReference type="CDD" id="cd04301">
    <property type="entry name" value="NAT_SF"/>
    <property type="match status" value="1"/>
</dbReference>